<dbReference type="Pfam" id="PF13576">
    <property type="entry name" value="Pentapeptide_3"/>
    <property type="match status" value="2"/>
</dbReference>
<evidence type="ECO:0000313" key="4">
    <source>
        <dbReference type="Proteomes" id="UP000432015"/>
    </source>
</evidence>
<feature type="region of interest" description="Disordered" evidence="1">
    <location>
        <begin position="1"/>
        <end position="28"/>
    </location>
</feature>
<feature type="transmembrane region" description="Helical" evidence="2">
    <location>
        <begin position="685"/>
        <end position="705"/>
    </location>
</feature>
<keyword evidence="2" id="KW-0472">Membrane</keyword>
<feature type="transmembrane region" description="Helical" evidence="2">
    <location>
        <begin position="628"/>
        <end position="647"/>
    </location>
</feature>
<sequence>MGTAGGKIAEAVHGAMGSSQRKGASRTWNDVADRTADVILLVMSLLKRLSLDGEQIFAARLASVAERSGAPPVRCTTTHEDGSGAPHSIRSPGGQRPAPRCGISQEPCPLHRPGACAPGRPARASTSCAQRSGGPFRSIRRNRPLHAMASRRTADMATTIPTRCPKESLRPSASPEELCGAAPVVDGHCLAHLSSDQLQAYLANLATGADIHTRNVVFTSDLLQRLLRAVAGRSSELGKADFRGATFSERVSFREATFTGHTNFRGATFCEDTDFGNVTFTGHTDFRGATFTKDTDFGNVTFTGHTDFRGATFTKDTNFSDAFFYEHADFGGATFTKDTNFSDVTFTEDASFSSAAFTGHASFRDATFTKNADFSGGRVEGRAEMVGCAASGLVWARARIAGELVVEAAAARVDLSGVRASGRVGLRLRGARVDLSEAVFTGPVTVHGLQTAIAGVDETTIAWEGTEPGGPAPRVKMVSLRNADAERLVLTDVDLSECRFAGMQQLEKITLDGRCRLATDPRGTRQVLAEEHHWRAARPRPRPRKTRLATRWRAAPDGVAVVDAARLEVLYRQLRKALEDSKNEPGAADFYYGEMQMRRHSGRGFAERALVWTYWLVAGYGLRAWRAIAALAVLVALVAVAVKYAGFPGEPVPYIDALLYSLRSAFLINVKSAHVPETVTRWGEVFRIVLRITVPLLLGLAGLAIRNRVKR</sequence>
<dbReference type="EMBL" id="WOFH01000015">
    <property type="protein sequence ID" value="MUN41684.1"/>
    <property type="molecule type" value="Genomic_DNA"/>
</dbReference>
<dbReference type="SUPFAM" id="SSF141571">
    <property type="entry name" value="Pentapeptide repeat-like"/>
    <property type="match status" value="2"/>
</dbReference>
<keyword evidence="4" id="KW-1185">Reference proteome</keyword>
<keyword evidence="2" id="KW-1133">Transmembrane helix</keyword>
<dbReference type="Gene3D" id="2.160.20.80">
    <property type="entry name" value="E3 ubiquitin-protein ligase SopA"/>
    <property type="match status" value="1"/>
</dbReference>
<dbReference type="InterPro" id="IPR001646">
    <property type="entry name" value="5peptide_repeat"/>
</dbReference>
<dbReference type="RefSeq" id="WP_156220852.1">
    <property type="nucleotide sequence ID" value="NZ_WOFH01000015.1"/>
</dbReference>
<dbReference type="Proteomes" id="UP000432015">
    <property type="component" value="Unassembled WGS sequence"/>
</dbReference>
<name>A0A7K1LB83_9ACTN</name>
<feature type="compositionally biased region" description="Polar residues" evidence="1">
    <location>
        <begin position="17"/>
        <end position="28"/>
    </location>
</feature>
<evidence type="ECO:0000256" key="1">
    <source>
        <dbReference type="SAM" id="MobiDB-lite"/>
    </source>
</evidence>
<evidence type="ECO:0000313" key="3">
    <source>
        <dbReference type="EMBL" id="MUN41684.1"/>
    </source>
</evidence>
<gene>
    <name evidence="3" type="ORF">GNZ18_34605</name>
</gene>
<feature type="region of interest" description="Disordered" evidence="1">
    <location>
        <begin position="70"/>
        <end position="104"/>
    </location>
</feature>
<proteinExistence type="predicted"/>
<feature type="region of interest" description="Disordered" evidence="1">
    <location>
        <begin position="119"/>
        <end position="139"/>
    </location>
</feature>
<feature type="transmembrane region" description="Helical" evidence="2">
    <location>
        <begin position="605"/>
        <end position="622"/>
    </location>
</feature>
<evidence type="ECO:0008006" key="5">
    <source>
        <dbReference type="Google" id="ProtNLM"/>
    </source>
</evidence>
<accession>A0A7K1LB83</accession>
<keyword evidence="2" id="KW-0812">Transmembrane</keyword>
<dbReference type="AlphaFoldDB" id="A0A7K1LB83"/>
<protein>
    <recommendedName>
        <fullName evidence="5">Pentapeptide repeat-containing protein</fullName>
    </recommendedName>
</protein>
<organism evidence="3 4">
    <name type="scientific">Actinomadura litoris</name>
    <dbReference type="NCBI Taxonomy" id="2678616"/>
    <lineage>
        <taxon>Bacteria</taxon>
        <taxon>Bacillati</taxon>
        <taxon>Actinomycetota</taxon>
        <taxon>Actinomycetes</taxon>
        <taxon>Streptosporangiales</taxon>
        <taxon>Thermomonosporaceae</taxon>
        <taxon>Actinomadura</taxon>
    </lineage>
</organism>
<reference evidence="3 4" key="1">
    <citation type="submission" date="2019-11" db="EMBL/GenBank/DDBJ databases">
        <authorList>
            <person name="Cao P."/>
        </authorList>
    </citation>
    <scope>NUCLEOTIDE SEQUENCE [LARGE SCALE GENOMIC DNA]</scope>
    <source>
        <strain evidence="3 4">NEAU-AAG5</strain>
    </source>
</reference>
<comment type="caution">
    <text evidence="3">The sequence shown here is derived from an EMBL/GenBank/DDBJ whole genome shotgun (WGS) entry which is preliminary data.</text>
</comment>
<evidence type="ECO:0000256" key="2">
    <source>
        <dbReference type="SAM" id="Phobius"/>
    </source>
</evidence>